<comment type="caution">
    <text evidence="5">The sequence shown here is derived from an EMBL/GenBank/DDBJ whole genome shotgun (WGS) entry which is preliminary data.</text>
</comment>
<dbReference type="Pfam" id="PF05368">
    <property type="entry name" value="NmrA"/>
    <property type="match status" value="1"/>
</dbReference>
<evidence type="ECO:0000256" key="3">
    <source>
        <dbReference type="ARBA" id="ARBA00023002"/>
    </source>
</evidence>
<evidence type="ECO:0000256" key="1">
    <source>
        <dbReference type="ARBA" id="ARBA00006328"/>
    </source>
</evidence>
<dbReference type="InterPro" id="IPR051164">
    <property type="entry name" value="NmrA-like_oxidored"/>
</dbReference>
<name>A0A9P4IVH0_9PEZI</name>
<feature type="domain" description="NmrA-like" evidence="4">
    <location>
        <begin position="79"/>
        <end position="175"/>
    </location>
</feature>
<keyword evidence="6" id="KW-1185">Reference proteome</keyword>
<keyword evidence="3" id="KW-0560">Oxidoreductase</keyword>
<protein>
    <recommendedName>
        <fullName evidence="4">NmrA-like domain-containing protein</fullName>
    </recommendedName>
</protein>
<evidence type="ECO:0000256" key="2">
    <source>
        <dbReference type="ARBA" id="ARBA00022857"/>
    </source>
</evidence>
<evidence type="ECO:0000259" key="4">
    <source>
        <dbReference type="Pfam" id="PF05368"/>
    </source>
</evidence>
<reference evidence="5" key="1">
    <citation type="journal article" date="2020" name="Stud. Mycol.">
        <title>101 Dothideomycetes genomes: a test case for predicting lifestyles and emergence of pathogens.</title>
        <authorList>
            <person name="Haridas S."/>
            <person name="Albert R."/>
            <person name="Binder M."/>
            <person name="Bloem J."/>
            <person name="Labutti K."/>
            <person name="Salamov A."/>
            <person name="Andreopoulos B."/>
            <person name="Baker S."/>
            <person name="Barry K."/>
            <person name="Bills G."/>
            <person name="Bluhm B."/>
            <person name="Cannon C."/>
            <person name="Castanera R."/>
            <person name="Culley D."/>
            <person name="Daum C."/>
            <person name="Ezra D."/>
            <person name="Gonzalez J."/>
            <person name="Henrissat B."/>
            <person name="Kuo A."/>
            <person name="Liang C."/>
            <person name="Lipzen A."/>
            <person name="Lutzoni F."/>
            <person name="Magnuson J."/>
            <person name="Mondo S."/>
            <person name="Nolan M."/>
            <person name="Ohm R."/>
            <person name="Pangilinan J."/>
            <person name="Park H.-J."/>
            <person name="Ramirez L."/>
            <person name="Alfaro M."/>
            <person name="Sun H."/>
            <person name="Tritt A."/>
            <person name="Yoshinaga Y."/>
            <person name="Zwiers L.-H."/>
            <person name="Turgeon B."/>
            <person name="Goodwin S."/>
            <person name="Spatafora J."/>
            <person name="Crous P."/>
            <person name="Grigoriev I."/>
        </authorList>
    </citation>
    <scope>NUCLEOTIDE SEQUENCE</scope>
    <source>
        <strain evidence="5">CBS 260.36</strain>
    </source>
</reference>
<dbReference type="GO" id="GO:0005634">
    <property type="term" value="C:nucleus"/>
    <property type="evidence" value="ECO:0007669"/>
    <property type="project" value="TreeGrafter"/>
</dbReference>
<dbReference type="PANTHER" id="PTHR42748:SF30">
    <property type="entry name" value="NMRA-LIKE DOMAIN-CONTAINING PROTEIN"/>
    <property type="match status" value="1"/>
</dbReference>
<evidence type="ECO:0000313" key="5">
    <source>
        <dbReference type="EMBL" id="KAF2147619.1"/>
    </source>
</evidence>
<dbReference type="Gene3D" id="3.40.50.720">
    <property type="entry name" value="NAD(P)-binding Rossmann-like Domain"/>
    <property type="match status" value="1"/>
</dbReference>
<evidence type="ECO:0000313" key="6">
    <source>
        <dbReference type="Proteomes" id="UP000799439"/>
    </source>
</evidence>
<dbReference type="AlphaFoldDB" id="A0A9P4IVH0"/>
<dbReference type="EMBL" id="ML996096">
    <property type="protein sequence ID" value="KAF2147619.1"/>
    <property type="molecule type" value="Genomic_DNA"/>
</dbReference>
<dbReference type="PANTHER" id="PTHR42748">
    <property type="entry name" value="NITROGEN METABOLITE REPRESSION PROTEIN NMRA FAMILY MEMBER"/>
    <property type="match status" value="1"/>
</dbReference>
<dbReference type="SUPFAM" id="SSF51735">
    <property type="entry name" value="NAD(P)-binding Rossmann-fold domains"/>
    <property type="match status" value="1"/>
</dbReference>
<comment type="similarity">
    <text evidence="1">Belongs to the NmrA-type oxidoreductase family.</text>
</comment>
<dbReference type="GO" id="GO:0016491">
    <property type="term" value="F:oxidoreductase activity"/>
    <property type="evidence" value="ECO:0007669"/>
    <property type="project" value="UniProtKB-KW"/>
</dbReference>
<accession>A0A9P4IVH0</accession>
<dbReference type="InterPro" id="IPR008030">
    <property type="entry name" value="NmrA-like"/>
</dbReference>
<proteinExistence type="inferred from homology"/>
<gene>
    <name evidence="5" type="ORF">K461DRAFT_303022</name>
</gene>
<sequence>MPKPHSREVSLIRTIRIGFRRVRSYHVCCRTRGNFRLTHQTVCQAITLTICKHIGSQEYTRSLLLSWLVDCVDTYCIKSKPLAVFGATGQQGGSVVDYVLQDPKLPRDYEIRATREMKSSRSPGLSERVQVVGVDLAVPASVKRTLRGVHTVYIMTIPPLDGPDKEFENGKLIAQVEQYIRQLPVKSALFAPGFSMQNFGIIPFFKPSRLQRNQGVTTMPNSRSVKISMINAVGDTGKFEEQFLQCWISTKAKLACSDGFLQF</sequence>
<dbReference type="Proteomes" id="UP000799439">
    <property type="component" value="Unassembled WGS sequence"/>
</dbReference>
<organism evidence="5 6">
    <name type="scientific">Myriangium duriaei CBS 260.36</name>
    <dbReference type="NCBI Taxonomy" id="1168546"/>
    <lineage>
        <taxon>Eukaryota</taxon>
        <taxon>Fungi</taxon>
        <taxon>Dikarya</taxon>
        <taxon>Ascomycota</taxon>
        <taxon>Pezizomycotina</taxon>
        <taxon>Dothideomycetes</taxon>
        <taxon>Dothideomycetidae</taxon>
        <taxon>Myriangiales</taxon>
        <taxon>Myriangiaceae</taxon>
        <taxon>Myriangium</taxon>
    </lineage>
</organism>
<keyword evidence="2" id="KW-0521">NADP</keyword>
<dbReference type="OrthoDB" id="3358371at2759"/>
<dbReference type="InterPro" id="IPR036291">
    <property type="entry name" value="NAD(P)-bd_dom_sf"/>
</dbReference>